<evidence type="ECO:0000256" key="6">
    <source>
        <dbReference type="ARBA" id="ARBA00023136"/>
    </source>
</evidence>
<comment type="subcellular location">
    <subcellularLocation>
        <location evidence="1">Membrane</location>
    </subcellularLocation>
</comment>
<keyword evidence="10" id="KW-1185">Reference proteome</keyword>
<keyword evidence="3" id="KW-0808">Transferase</keyword>
<dbReference type="InterPro" id="IPR029044">
    <property type="entry name" value="Nucleotide-diphossugar_trans"/>
</dbReference>
<comment type="similarity">
    <text evidence="2">Belongs to the glycosyltransferase 32 family.</text>
</comment>
<evidence type="ECO:0000256" key="5">
    <source>
        <dbReference type="ARBA" id="ARBA00022989"/>
    </source>
</evidence>
<protein>
    <submittedName>
        <fullName evidence="9">Glycosyltransferase family 32 protein</fullName>
    </submittedName>
</protein>
<reference evidence="9" key="1">
    <citation type="journal article" date="2020" name="Stud. Mycol.">
        <title>101 Dothideomycetes genomes: a test case for predicting lifestyles and emergence of pathogens.</title>
        <authorList>
            <person name="Haridas S."/>
            <person name="Albert R."/>
            <person name="Binder M."/>
            <person name="Bloem J."/>
            <person name="Labutti K."/>
            <person name="Salamov A."/>
            <person name="Andreopoulos B."/>
            <person name="Baker S."/>
            <person name="Barry K."/>
            <person name="Bills G."/>
            <person name="Bluhm B."/>
            <person name="Cannon C."/>
            <person name="Castanera R."/>
            <person name="Culley D."/>
            <person name="Daum C."/>
            <person name="Ezra D."/>
            <person name="Gonzalez J."/>
            <person name="Henrissat B."/>
            <person name="Kuo A."/>
            <person name="Liang C."/>
            <person name="Lipzen A."/>
            <person name="Lutzoni F."/>
            <person name="Magnuson J."/>
            <person name="Mondo S."/>
            <person name="Nolan M."/>
            <person name="Ohm R."/>
            <person name="Pangilinan J."/>
            <person name="Park H.-J."/>
            <person name="Ramirez L."/>
            <person name="Alfaro M."/>
            <person name="Sun H."/>
            <person name="Tritt A."/>
            <person name="Yoshinaga Y."/>
            <person name="Zwiers L.-H."/>
            <person name="Turgeon B."/>
            <person name="Goodwin S."/>
            <person name="Spatafora J."/>
            <person name="Crous P."/>
            <person name="Grigoriev I."/>
        </authorList>
    </citation>
    <scope>NUCLEOTIDE SEQUENCE</scope>
    <source>
        <strain evidence="9">CBS 260.36</strain>
    </source>
</reference>
<name>A0A9P4ISS6_9PEZI</name>
<dbReference type="PANTHER" id="PTHR32385">
    <property type="entry name" value="MANNOSYL PHOSPHORYLINOSITOL CERAMIDE SYNTHASE"/>
    <property type="match status" value="1"/>
</dbReference>
<dbReference type="OrthoDB" id="3647at2759"/>
<dbReference type="PANTHER" id="PTHR32385:SF20">
    <property type="entry name" value="MANNOSYL PHOSPHORYLINOSITOL CERAMIDE SYNTHASE CSH1-RELATED"/>
    <property type="match status" value="1"/>
</dbReference>
<sequence length="364" mass="41747">MRSGSGVQDGGNGLPKEPRPTNQRAGAFCTAPPSSSPPAVPSFLSPYRCILGEKDYVFHRDMNSFQDFPSAYSEALIAAQLKNENPNYEWPPVNHTESAAQQTIPPNIHFIWFQNEYHDHLDISQIPTKGSHAPDRCREFNPDFNVRVWDAQAARALLQNYHPRFLPIYDAYPYPIQRIDAFKYFVLWHFGGVYVDMDIACRRPLNPLLAFPAWYPKATLSGVNNDLMASRARHPLLGLMLDSLASRQKNLLIPYLTIYWSTGPQFASDMLETYHRIGKTGGMKGHHNDPDGLYVLPAEFYSEKYTFFGHSPGGTWHGKDVAVILWFVERPWIFFVCPVVIFMVAFMALRVRRSRRSRQPRYCR</sequence>
<dbReference type="GO" id="GO:0000030">
    <property type="term" value="F:mannosyltransferase activity"/>
    <property type="evidence" value="ECO:0007669"/>
    <property type="project" value="TreeGrafter"/>
</dbReference>
<keyword evidence="6 8" id="KW-0472">Membrane</keyword>
<evidence type="ECO:0000256" key="7">
    <source>
        <dbReference type="SAM" id="MobiDB-lite"/>
    </source>
</evidence>
<evidence type="ECO:0000256" key="2">
    <source>
        <dbReference type="ARBA" id="ARBA00009003"/>
    </source>
</evidence>
<dbReference type="GO" id="GO:0051999">
    <property type="term" value="P:mannosyl-inositol phosphorylceramide biosynthetic process"/>
    <property type="evidence" value="ECO:0007669"/>
    <property type="project" value="TreeGrafter"/>
</dbReference>
<evidence type="ECO:0000313" key="9">
    <source>
        <dbReference type="EMBL" id="KAF2149347.1"/>
    </source>
</evidence>
<evidence type="ECO:0000256" key="1">
    <source>
        <dbReference type="ARBA" id="ARBA00004370"/>
    </source>
</evidence>
<feature type="transmembrane region" description="Helical" evidence="8">
    <location>
        <begin position="332"/>
        <end position="351"/>
    </location>
</feature>
<keyword evidence="5 8" id="KW-1133">Transmembrane helix</keyword>
<organism evidence="9 10">
    <name type="scientific">Myriangium duriaei CBS 260.36</name>
    <dbReference type="NCBI Taxonomy" id="1168546"/>
    <lineage>
        <taxon>Eukaryota</taxon>
        <taxon>Fungi</taxon>
        <taxon>Dikarya</taxon>
        <taxon>Ascomycota</taxon>
        <taxon>Pezizomycotina</taxon>
        <taxon>Dothideomycetes</taxon>
        <taxon>Dothideomycetidae</taxon>
        <taxon>Myriangiales</taxon>
        <taxon>Myriangiaceae</taxon>
        <taxon>Myriangium</taxon>
    </lineage>
</organism>
<gene>
    <name evidence="9" type="ORF">K461DRAFT_270951</name>
</gene>
<accession>A0A9P4ISS6</accession>
<dbReference type="GO" id="GO:0016020">
    <property type="term" value="C:membrane"/>
    <property type="evidence" value="ECO:0007669"/>
    <property type="project" value="UniProtKB-SubCell"/>
</dbReference>
<feature type="region of interest" description="Disordered" evidence="7">
    <location>
        <begin position="1"/>
        <end position="39"/>
    </location>
</feature>
<dbReference type="Proteomes" id="UP000799439">
    <property type="component" value="Unassembled WGS sequence"/>
</dbReference>
<dbReference type="Gene3D" id="3.90.550.20">
    <property type="match status" value="1"/>
</dbReference>
<dbReference type="InterPro" id="IPR007577">
    <property type="entry name" value="GlycoTrfase_DXD_sugar-bd_CS"/>
</dbReference>
<comment type="caution">
    <text evidence="9">The sequence shown here is derived from an EMBL/GenBank/DDBJ whole genome shotgun (WGS) entry which is preliminary data.</text>
</comment>
<dbReference type="AlphaFoldDB" id="A0A9P4ISS6"/>
<dbReference type="SUPFAM" id="SSF53448">
    <property type="entry name" value="Nucleotide-diphospho-sugar transferases"/>
    <property type="match status" value="1"/>
</dbReference>
<keyword evidence="4 8" id="KW-0812">Transmembrane</keyword>
<evidence type="ECO:0000256" key="3">
    <source>
        <dbReference type="ARBA" id="ARBA00022679"/>
    </source>
</evidence>
<evidence type="ECO:0000256" key="8">
    <source>
        <dbReference type="SAM" id="Phobius"/>
    </source>
</evidence>
<evidence type="ECO:0000256" key="4">
    <source>
        <dbReference type="ARBA" id="ARBA00022692"/>
    </source>
</evidence>
<dbReference type="EMBL" id="ML996091">
    <property type="protein sequence ID" value="KAF2149347.1"/>
    <property type="molecule type" value="Genomic_DNA"/>
</dbReference>
<evidence type="ECO:0000313" key="10">
    <source>
        <dbReference type="Proteomes" id="UP000799439"/>
    </source>
</evidence>
<dbReference type="InterPro" id="IPR051706">
    <property type="entry name" value="Glycosyltransferase_domain"/>
</dbReference>
<proteinExistence type="inferred from homology"/>
<dbReference type="Pfam" id="PF04488">
    <property type="entry name" value="Gly_transf_sug"/>
    <property type="match status" value="1"/>
</dbReference>